<dbReference type="InterPro" id="IPR029058">
    <property type="entry name" value="AB_hydrolase_fold"/>
</dbReference>
<evidence type="ECO:0000259" key="1">
    <source>
        <dbReference type="Pfam" id="PF00561"/>
    </source>
</evidence>
<dbReference type="SUPFAM" id="SSF53474">
    <property type="entry name" value="alpha/beta-Hydrolases"/>
    <property type="match status" value="1"/>
</dbReference>
<dbReference type="EMBL" id="LGSI01000020">
    <property type="protein sequence ID" value="OCR25878.1"/>
    <property type="molecule type" value="Genomic_DNA"/>
</dbReference>
<evidence type="ECO:0000313" key="3">
    <source>
        <dbReference type="Proteomes" id="UP000093104"/>
    </source>
</evidence>
<dbReference type="PRINTS" id="PR00412">
    <property type="entry name" value="EPOXHYDRLASE"/>
</dbReference>
<dbReference type="Gene3D" id="3.40.50.1820">
    <property type="entry name" value="alpha/beta hydrolase"/>
    <property type="match status" value="1"/>
</dbReference>
<proteinExistence type="predicted"/>
<dbReference type="InterPro" id="IPR050471">
    <property type="entry name" value="AB_hydrolase"/>
</dbReference>
<evidence type="ECO:0000313" key="2">
    <source>
        <dbReference type="EMBL" id="OCR25878.1"/>
    </source>
</evidence>
<dbReference type="InterPro" id="IPR000073">
    <property type="entry name" value="AB_hydrolase_1"/>
</dbReference>
<comment type="caution">
    <text evidence="2">The sequence shown here is derived from an EMBL/GenBank/DDBJ whole genome shotgun (WGS) entry which is preliminary data.</text>
</comment>
<dbReference type="RefSeq" id="WP_065832134.1">
    <property type="nucleotide sequence ID" value="NZ_LGSI01000020.1"/>
</dbReference>
<organism evidence="2 3">
    <name type="scientific">Pseudomonas syringae</name>
    <dbReference type="NCBI Taxonomy" id="317"/>
    <lineage>
        <taxon>Bacteria</taxon>
        <taxon>Pseudomonadati</taxon>
        <taxon>Pseudomonadota</taxon>
        <taxon>Gammaproteobacteria</taxon>
        <taxon>Pseudomonadales</taxon>
        <taxon>Pseudomonadaceae</taxon>
        <taxon>Pseudomonas</taxon>
    </lineage>
</organism>
<protein>
    <recommendedName>
        <fullName evidence="1">AB hydrolase-1 domain-containing protein</fullName>
    </recommendedName>
</protein>
<dbReference type="Pfam" id="PF00561">
    <property type="entry name" value="Abhydrolase_1"/>
    <property type="match status" value="1"/>
</dbReference>
<dbReference type="PANTHER" id="PTHR43433">
    <property type="entry name" value="HYDROLASE, ALPHA/BETA FOLD FAMILY PROTEIN"/>
    <property type="match status" value="1"/>
</dbReference>
<reference evidence="2 3" key="1">
    <citation type="submission" date="2015-07" db="EMBL/GenBank/DDBJ databases">
        <title>Draft genome sequence of a diazotrophic, plant growth-promoting rhizobacterium of the Pseudomonas syringae complex.</title>
        <authorList>
            <person name="Patten C.L."/>
            <person name="Jeong H."/>
        </authorList>
    </citation>
    <scope>NUCLEOTIDE SEQUENCE [LARGE SCALE GENOMIC DNA]</scope>
    <source>
        <strain evidence="2 3">GR12-2</strain>
    </source>
</reference>
<dbReference type="AlphaFoldDB" id="A0A1C7ZBH6"/>
<gene>
    <name evidence="2" type="ORF">AFK24_04685</name>
</gene>
<dbReference type="GO" id="GO:0003824">
    <property type="term" value="F:catalytic activity"/>
    <property type="evidence" value="ECO:0007669"/>
    <property type="project" value="InterPro"/>
</dbReference>
<dbReference type="PANTHER" id="PTHR43433:SF5">
    <property type="entry name" value="AB HYDROLASE-1 DOMAIN-CONTAINING PROTEIN"/>
    <property type="match status" value="1"/>
</dbReference>
<feature type="domain" description="AB hydrolase-1" evidence="1">
    <location>
        <begin position="21"/>
        <end position="118"/>
    </location>
</feature>
<dbReference type="PRINTS" id="PR00111">
    <property type="entry name" value="ABHYDROLASE"/>
</dbReference>
<name>A0A1C7ZBH6_PSESX</name>
<dbReference type="InterPro" id="IPR000639">
    <property type="entry name" value="Epox_hydrolase-like"/>
</dbReference>
<accession>A0A1C7ZBH6</accession>
<sequence>MSSAELSWGRLYYEDAGSGMPLLLISGLNGLARPWTGIVSSLATQFRVITHDHRGLGASDGWDGPYSVEQMVADVLALMDRLHINRAHIVGHSLGGAVAQALAVEHPERVAGLVIYASWCGPEPYFCRVMNMRREMLTGLGVEAFVRTGPIGIYPPDWIARNDAALSAGFEASCAAFPGTDVMLRRIDACLAHDRRASISQIAAPTLVLGLQDDMSTPAHCSEEIAALISHSQLKLLPYGGHNAHLVVPRLIHQAISEFLLGLSVKC</sequence>
<dbReference type="OrthoDB" id="9804723at2"/>
<dbReference type="Proteomes" id="UP000093104">
    <property type="component" value="Unassembled WGS sequence"/>
</dbReference>